<dbReference type="STRING" id="1384049.CD29_09875"/>
<dbReference type="InterPro" id="IPR011990">
    <property type="entry name" value="TPR-like_helical_dom_sf"/>
</dbReference>
<dbReference type="SUPFAM" id="SSF116965">
    <property type="entry name" value="Hypothetical protein MPN330"/>
    <property type="match status" value="1"/>
</dbReference>
<dbReference type="RefSeq" id="WP_052124101.1">
    <property type="nucleotide sequence ID" value="NZ_AVDA01000010.1"/>
</dbReference>
<dbReference type="OrthoDB" id="2364593at2"/>
<name>A0A0A3I1G1_9BACL</name>
<evidence type="ECO:0000313" key="2">
    <source>
        <dbReference type="Proteomes" id="UP000030416"/>
    </source>
</evidence>
<accession>A0A0A3I1G1</accession>
<dbReference type="AlphaFoldDB" id="A0A0A3I1G1"/>
<gene>
    <name evidence="1" type="ORF">CD29_09875</name>
</gene>
<comment type="caution">
    <text evidence="1">The sequence shown here is derived from an EMBL/GenBank/DDBJ whole genome shotgun (WGS) entry which is preliminary data.</text>
</comment>
<evidence type="ECO:0000313" key="1">
    <source>
        <dbReference type="EMBL" id="KGR78676.1"/>
    </source>
</evidence>
<dbReference type="Gene3D" id="1.25.40.10">
    <property type="entry name" value="Tetratricopeptide repeat domain"/>
    <property type="match status" value="1"/>
</dbReference>
<keyword evidence="2" id="KW-1185">Reference proteome</keyword>
<dbReference type="SUPFAM" id="SSF48452">
    <property type="entry name" value="TPR-like"/>
    <property type="match status" value="1"/>
</dbReference>
<sequence length="332" mass="38706">MKKKKKKIQKYENVVVFPGTVDRLISTAHQYVENHQFDLANQHFQEALQYTEGDDLTLSVYAYSLYESKAFEKAKEVCDQLLSIGPTMYLEVMELYLTILMQLKEYRQVETIISSLLEEGAIPASQVDKFERLKNINANIVGSSEHFQEVAFSDEVQETEKFELNHFQSLTSNQQLLLIQELTESNIRPIVENLKDIVEHEWTHPFVKSLILILLVEQEVNVTLTISKFQRTMEVNPSKLLLPTKLPKYQQVLSIVIDRLEQEPSKLEMVEYLISKHAIANYPFEWLDYESEDIAYAYIDFVSLMFGSVQEVDYELIDFLQKLEEITELRGV</sequence>
<dbReference type="EMBL" id="JPVN01000010">
    <property type="protein sequence ID" value="KGR78676.1"/>
    <property type="molecule type" value="Genomic_DNA"/>
</dbReference>
<reference evidence="1 2" key="1">
    <citation type="submission" date="2014-02" db="EMBL/GenBank/DDBJ databases">
        <title>Draft genome sequence of Lysinibacillus manganicus DSM 26584T.</title>
        <authorList>
            <person name="Zhang F."/>
            <person name="Wang G."/>
            <person name="Zhang L."/>
        </authorList>
    </citation>
    <scope>NUCLEOTIDE SEQUENCE [LARGE SCALE GENOMIC DNA]</scope>
    <source>
        <strain evidence="1 2">DSM 26584</strain>
    </source>
</reference>
<dbReference type="Proteomes" id="UP000030416">
    <property type="component" value="Unassembled WGS sequence"/>
</dbReference>
<organism evidence="1 2">
    <name type="scientific">Ureibacillus manganicus DSM 26584</name>
    <dbReference type="NCBI Taxonomy" id="1384049"/>
    <lineage>
        <taxon>Bacteria</taxon>
        <taxon>Bacillati</taxon>
        <taxon>Bacillota</taxon>
        <taxon>Bacilli</taxon>
        <taxon>Bacillales</taxon>
        <taxon>Caryophanaceae</taxon>
        <taxon>Ureibacillus</taxon>
    </lineage>
</organism>
<proteinExistence type="predicted"/>
<protein>
    <recommendedName>
        <fullName evidence="3">Hydrolase</fullName>
    </recommendedName>
</protein>
<evidence type="ECO:0008006" key="3">
    <source>
        <dbReference type="Google" id="ProtNLM"/>
    </source>
</evidence>
<dbReference type="eggNOG" id="COG0457">
    <property type="taxonomic scope" value="Bacteria"/>
</dbReference>